<protein>
    <submittedName>
        <fullName evidence="2">Nucleolar complex protein 2-like protein</fullName>
    </submittedName>
</protein>
<evidence type="ECO:0000256" key="1">
    <source>
        <dbReference type="SAM" id="MobiDB-lite"/>
    </source>
</evidence>
<gene>
    <name evidence="2" type="ORF">D8674_039077</name>
</gene>
<evidence type="ECO:0000313" key="2">
    <source>
        <dbReference type="EMBL" id="KAB2634298.1"/>
    </source>
</evidence>
<name>A0A5N5I3H4_9ROSA</name>
<dbReference type="OrthoDB" id="10266662at2759"/>
<feature type="region of interest" description="Disordered" evidence="1">
    <location>
        <begin position="17"/>
        <end position="49"/>
    </location>
</feature>
<proteinExistence type="predicted"/>
<dbReference type="Proteomes" id="UP000327157">
    <property type="component" value="Unassembled WGS sequence"/>
</dbReference>
<organism evidence="2 3">
    <name type="scientific">Pyrus ussuriensis x Pyrus communis</name>
    <dbReference type="NCBI Taxonomy" id="2448454"/>
    <lineage>
        <taxon>Eukaryota</taxon>
        <taxon>Viridiplantae</taxon>
        <taxon>Streptophyta</taxon>
        <taxon>Embryophyta</taxon>
        <taxon>Tracheophyta</taxon>
        <taxon>Spermatophyta</taxon>
        <taxon>Magnoliopsida</taxon>
        <taxon>eudicotyledons</taxon>
        <taxon>Gunneridae</taxon>
        <taxon>Pentapetalae</taxon>
        <taxon>rosids</taxon>
        <taxon>fabids</taxon>
        <taxon>Rosales</taxon>
        <taxon>Rosaceae</taxon>
        <taxon>Amygdaloideae</taxon>
        <taxon>Maleae</taxon>
        <taxon>Pyrus</taxon>
    </lineage>
</organism>
<accession>A0A5N5I3H4</accession>
<dbReference type="AlphaFoldDB" id="A0A5N5I3H4"/>
<sequence>MTICVSFWNRTLSHEVNDANMKESETQDDEIEADEDGDDVTQKKKKQSKEVVTSEMVDSWCNAIIEHGKLSTSHSLMKRTSHCWTSVRTTLRCEKKWKRKTERQDQVAMDEDIVQELVLSSDEEDGS</sequence>
<comment type="caution">
    <text evidence="2">The sequence shown here is derived from an EMBL/GenBank/DDBJ whole genome shotgun (WGS) entry which is preliminary data.</text>
</comment>
<reference evidence="2 3" key="2">
    <citation type="submission" date="2019-11" db="EMBL/GenBank/DDBJ databases">
        <title>A de novo genome assembly of a pear dwarfing rootstock.</title>
        <authorList>
            <person name="Wang F."/>
            <person name="Wang J."/>
            <person name="Li S."/>
            <person name="Zhang Y."/>
            <person name="Fang M."/>
            <person name="Ma L."/>
            <person name="Zhao Y."/>
            <person name="Jiang S."/>
        </authorList>
    </citation>
    <scope>NUCLEOTIDE SEQUENCE [LARGE SCALE GENOMIC DNA]</scope>
    <source>
        <strain evidence="2">S2</strain>
        <tissue evidence="2">Leaf</tissue>
    </source>
</reference>
<keyword evidence="3" id="KW-1185">Reference proteome</keyword>
<feature type="compositionally biased region" description="Acidic residues" evidence="1">
    <location>
        <begin position="26"/>
        <end position="39"/>
    </location>
</feature>
<reference evidence="2 3" key="1">
    <citation type="submission" date="2019-09" db="EMBL/GenBank/DDBJ databases">
        <authorList>
            <person name="Ou C."/>
        </authorList>
    </citation>
    <scope>NUCLEOTIDE SEQUENCE [LARGE SCALE GENOMIC DNA]</scope>
    <source>
        <strain evidence="2">S2</strain>
        <tissue evidence="2">Leaf</tissue>
    </source>
</reference>
<evidence type="ECO:0000313" key="3">
    <source>
        <dbReference type="Proteomes" id="UP000327157"/>
    </source>
</evidence>
<dbReference type="EMBL" id="SMOL01000076">
    <property type="protein sequence ID" value="KAB2634298.1"/>
    <property type="molecule type" value="Genomic_DNA"/>
</dbReference>